<gene>
    <name evidence="7" type="ORF">H9870_12725</name>
</gene>
<evidence type="ECO:0000256" key="5">
    <source>
        <dbReference type="ARBA" id="ARBA00023163"/>
    </source>
</evidence>
<dbReference type="InterPro" id="IPR036388">
    <property type="entry name" value="WH-like_DNA-bd_sf"/>
</dbReference>
<keyword evidence="7" id="KW-0808">Transferase</keyword>
<dbReference type="Pfam" id="PF00155">
    <property type="entry name" value="Aminotran_1_2"/>
    <property type="match status" value="1"/>
</dbReference>
<evidence type="ECO:0000256" key="1">
    <source>
        <dbReference type="ARBA" id="ARBA00005384"/>
    </source>
</evidence>
<accession>A0A9D1RQU1</accession>
<dbReference type="GO" id="GO:0030170">
    <property type="term" value="F:pyridoxal phosphate binding"/>
    <property type="evidence" value="ECO:0007669"/>
    <property type="project" value="InterPro"/>
</dbReference>
<keyword evidence="2" id="KW-0663">Pyridoxal phosphate</keyword>
<dbReference type="AlphaFoldDB" id="A0A9D1RQU1"/>
<dbReference type="PROSITE" id="PS50949">
    <property type="entry name" value="HTH_GNTR"/>
    <property type="match status" value="1"/>
</dbReference>
<dbReference type="EMBL" id="DXGC01000107">
    <property type="protein sequence ID" value="HIW92508.1"/>
    <property type="molecule type" value="Genomic_DNA"/>
</dbReference>
<keyword evidence="5" id="KW-0804">Transcription</keyword>
<dbReference type="InterPro" id="IPR015421">
    <property type="entry name" value="PyrdxlP-dep_Trfase_major"/>
</dbReference>
<dbReference type="InterPro" id="IPR051446">
    <property type="entry name" value="HTH_trans_reg/aminotransferase"/>
</dbReference>
<dbReference type="GO" id="GO:0003677">
    <property type="term" value="F:DNA binding"/>
    <property type="evidence" value="ECO:0007669"/>
    <property type="project" value="UniProtKB-KW"/>
</dbReference>
<dbReference type="SMART" id="SM00345">
    <property type="entry name" value="HTH_GNTR"/>
    <property type="match status" value="1"/>
</dbReference>
<keyword evidence="7" id="KW-0032">Aminotransferase</keyword>
<dbReference type="PANTHER" id="PTHR46577:SF2">
    <property type="entry name" value="TRANSCRIPTIONAL REGULATORY PROTEIN"/>
    <property type="match status" value="1"/>
</dbReference>
<dbReference type="Proteomes" id="UP000824190">
    <property type="component" value="Unassembled WGS sequence"/>
</dbReference>
<evidence type="ECO:0000256" key="3">
    <source>
        <dbReference type="ARBA" id="ARBA00023015"/>
    </source>
</evidence>
<dbReference type="Gene3D" id="1.10.10.10">
    <property type="entry name" value="Winged helix-like DNA-binding domain superfamily/Winged helix DNA-binding domain"/>
    <property type="match status" value="1"/>
</dbReference>
<organism evidence="7 8">
    <name type="scientific">Candidatus Corynebacterium avicola</name>
    <dbReference type="NCBI Taxonomy" id="2838527"/>
    <lineage>
        <taxon>Bacteria</taxon>
        <taxon>Bacillati</taxon>
        <taxon>Actinomycetota</taxon>
        <taxon>Actinomycetes</taxon>
        <taxon>Mycobacteriales</taxon>
        <taxon>Corynebacteriaceae</taxon>
        <taxon>Corynebacterium</taxon>
    </lineage>
</organism>
<keyword evidence="4" id="KW-0238">DNA-binding</keyword>
<evidence type="ECO:0000256" key="2">
    <source>
        <dbReference type="ARBA" id="ARBA00022898"/>
    </source>
</evidence>
<dbReference type="InterPro" id="IPR000524">
    <property type="entry name" value="Tscrpt_reg_HTH_GntR"/>
</dbReference>
<comment type="similarity">
    <text evidence="1">In the C-terminal section; belongs to the class-I pyridoxal-phosphate-dependent aminotransferase family.</text>
</comment>
<dbReference type="Pfam" id="PF00392">
    <property type="entry name" value="GntR"/>
    <property type="match status" value="1"/>
</dbReference>
<dbReference type="SUPFAM" id="SSF53383">
    <property type="entry name" value="PLP-dependent transferases"/>
    <property type="match status" value="1"/>
</dbReference>
<dbReference type="Gene3D" id="3.40.640.10">
    <property type="entry name" value="Type I PLP-dependent aspartate aminotransferase-like (Major domain)"/>
    <property type="match status" value="1"/>
</dbReference>
<dbReference type="PANTHER" id="PTHR46577">
    <property type="entry name" value="HTH-TYPE TRANSCRIPTIONAL REGULATORY PROTEIN GABR"/>
    <property type="match status" value="1"/>
</dbReference>
<dbReference type="CDD" id="cd07377">
    <property type="entry name" value="WHTH_GntR"/>
    <property type="match status" value="1"/>
</dbReference>
<protein>
    <submittedName>
        <fullName evidence="7">PLP-dependent aminotransferase family protein</fullName>
    </submittedName>
</protein>
<name>A0A9D1RQU1_9CORY</name>
<evidence type="ECO:0000256" key="4">
    <source>
        <dbReference type="ARBA" id="ARBA00023125"/>
    </source>
</evidence>
<reference evidence="7" key="1">
    <citation type="journal article" date="2021" name="PeerJ">
        <title>Extensive microbial diversity within the chicken gut microbiome revealed by metagenomics and culture.</title>
        <authorList>
            <person name="Gilroy R."/>
            <person name="Ravi A."/>
            <person name="Getino M."/>
            <person name="Pursley I."/>
            <person name="Horton D.L."/>
            <person name="Alikhan N.F."/>
            <person name="Baker D."/>
            <person name="Gharbi K."/>
            <person name="Hall N."/>
            <person name="Watson M."/>
            <person name="Adriaenssens E.M."/>
            <person name="Foster-Nyarko E."/>
            <person name="Jarju S."/>
            <person name="Secka A."/>
            <person name="Antonio M."/>
            <person name="Oren A."/>
            <person name="Chaudhuri R.R."/>
            <person name="La Ragione R."/>
            <person name="Hildebrand F."/>
            <person name="Pallen M.J."/>
        </authorList>
    </citation>
    <scope>NUCLEOTIDE SEQUENCE</scope>
    <source>
        <strain evidence="7">CHK32-1732</strain>
    </source>
</reference>
<keyword evidence="3" id="KW-0805">Transcription regulation</keyword>
<dbReference type="CDD" id="cd00609">
    <property type="entry name" value="AAT_like"/>
    <property type="match status" value="1"/>
</dbReference>
<feature type="domain" description="HTH gntR-type" evidence="6">
    <location>
        <begin position="3"/>
        <end position="69"/>
    </location>
</feature>
<dbReference type="GO" id="GO:0003700">
    <property type="term" value="F:DNA-binding transcription factor activity"/>
    <property type="evidence" value="ECO:0007669"/>
    <property type="project" value="InterPro"/>
</dbReference>
<reference evidence="7" key="2">
    <citation type="submission" date="2021-04" db="EMBL/GenBank/DDBJ databases">
        <authorList>
            <person name="Gilroy R."/>
        </authorList>
    </citation>
    <scope>NUCLEOTIDE SEQUENCE</scope>
    <source>
        <strain evidence="7">CHK32-1732</strain>
    </source>
</reference>
<sequence length="478" mass="50812">MSDSSSSKVERELRSWISGRAAGTRLPSTRTLVREHEVGPGTVQSALRALAAEGLVEARPGVGTFIATPRGTRLRASDYSWQAGALGARDSLGSVSGVDTVQKNTPDAIALHVGYPDRNLLPETLVRQALTRAARSEYAVAAAPRAGLTELRSWFAHELAEHTPPTVSSPSAADVTVLPGTQSGLAAIFRAVADPGEPVVIESPTYWGAILAAAQTGVQLVPVAGGTSGPDPVELDRILTRTGARIFYAQPRYTNPTGVVWSPARRNDILAVLEKHGAFLVEDDWAHDLGFTESAEQPPMAAHDDSGRIIYLRSLTKSVSPALRIGAVIARGPVRERILANVAASSMYVSPVLQAAALDVVGQPSWRTHLKRLRGELRARRDLMVEAVTKHLGQDALSSVPAGGLNLWVRLPDATDLRRLVSDCERAGVVIASGDALFPAEPAGRYTRLNFGGPDPGRFDEALSVIADCLAQQSAAPR</sequence>
<evidence type="ECO:0000313" key="7">
    <source>
        <dbReference type="EMBL" id="HIW92508.1"/>
    </source>
</evidence>
<evidence type="ECO:0000259" key="6">
    <source>
        <dbReference type="PROSITE" id="PS50949"/>
    </source>
</evidence>
<dbReference type="InterPro" id="IPR004839">
    <property type="entry name" value="Aminotransferase_I/II_large"/>
</dbReference>
<dbReference type="InterPro" id="IPR036390">
    <property type="entry name" value="WH_DNA-bd_sf"/>
</dbReference>
<comment type="caution">
    <text evidence="7">The sequence shown here is derived from an EMBL/GenBank/DDBJ whole genome shotgun (WGS) entry which is preliminary data.</text>
</comment>
<dbReference type="InterPro" id="IPR015422">
    <property type="entry name" value="PyrdxlP-dep_Trfase_small"/>
</dbReference>
<dbReference type="SUPFAM" id="SSF46785">
    <property type="entry name" value="Winged helix' DNA-binding domain"/>
    <property type="match status" value="1"/>
</dbReference>
<evidence type="ECO:0000313" key="8">
    <source>
        <dbReference type="Proteomes" id="UP000824190"/>
    </source>
</evidence>
<dbReference type="Gene3D" id="3.90.1150.10">
    <property type="entry name" value="Aspartate Aminotransferase, domain 1"/>
    <property type="match status" value="1"/>
</dbReference>
<proteinExistence type="inferred from homology"/>
<dbReference type="InterPro" id="IPR015424">
    <property type="entry name" value="PyrdxlP-dep_Trfase"/>
</dbReference>
<dbReference type="GO" id="GO:0008483">
    <property type="term" value="F:transaminase activity"/>
    <property type="evidence" value="ECO:0007669"/>
    <property type="project" value="UniProtKB-KW"/>
</dbReference>